<sequence length="61" mass="6904">MAAFARGAKAWADNCARCHNMRDPKDLSDDQWKVVTTHMRLRAGLDGREVRDITVFLQGSN</sequence>
<dbReference type="GO" id="GO:0009055">
    <property type="term" value="F:electron transfer activity"/>
    <property type="evidence" value="ECO:0007669"/>
    <property type="project" value="InterPro"/>
</dbReference>
<organism evidence="1 2">
    <name type="scientific">Pseudoxanthomonas taiwanensis</name>
    <dbReference type="NCBI Taxonomy" id="176598"/>
    <lineage>
        <taxon>Bacteria</taxon>
        <taxon>Pseudomonadati</taxon>
        <taxon>Pseudomonadota</taxon>
        <taxon>Gammaproteobacteria</taxon>
        <taxon>Lysobacterales</taxon>
        <taxon>Lysobacteraceae</taxon>
        <taxon>Pseudoxanthomonas</taxon>
    </lineage>
</organism>
<dbReference type="InterPro" id="IPR036909">
    <property type="entry name" value="Cyt_c-like_dom_sf"/>
</dbReference>
<accession>A0A921NWQ0</accession>
<dbReference type="EMBL" id="PDWK01000017">
    <property type="protein sequence ID" value="KAF1689634.1"/>
    <property type="molecule type" value="Genomic_DNA"/>
</dbReference>
<dbReference type="Proteomes" id="UP000717981">
    <property type="component" value="Unassembled WGS sequence"/>
</dbReference>
<proteinExistence type="predicted"/>
<keyword evidence="2" id="KW-1185">Reference proteome</keyword>
<reference evidence="1" key="1">
    <citation type="submission" date="2017-10" db="EMBL/GenBank/DDBJ databases">
        <title>Whole genome sequencing of members of genus Pseudoxanthomonas.</title>
        <authorList>
            <person name="Kumar S."/>
            <person name="Bansal K."/>
            <person name="Kaur A."/>
            <person name="Patil P."/>
            <person name="Sharma S."/>
            <person name="Patil P.B."/>
        </authorList>
    </citation>
    <scope>NUCLEOTIDE SEQUENCE</scope>
    <source>
        <strain evidence="1">DSM 22914</strain>
    </source>
</reference>
<dbReference type="GO" id="GO:0020037">
    <property type="term" value="F:heme binding"/>
    <property type="evidence" value="ECO:0007669"/>
    <property type="project" value="InterPro"/>
</dbReference>
<evidence type="ECO:0000313" key="1">
    <source>
        <dbReference type="EMBL" id="KAF1689634.1"/>
    </source>
</evidence>
<comment type="caution">
    <text evidence="1">The sequence shown here is derived from an EMBL/GenBank/DDBJ whole genome shotgun (WGS) entry which is preliminary data.</text>
</comment>
<protein>
    <submittedName>
        <fullName evidence="1">Uncharacterized protein</fullName>
    </submittedName>
</protein>
<dbReference type="AlphaFoldDB" id="A0A921NWQ0"/>
<name>A0A921NWQ0_9GAMM</name>
<gene>
    <name evidence="1" type="ORF">CR938_04895</name>
</gene>
<evidence type="ECO:0000313" key="2">
    <source>
        <dbReference type="Proteomes" id="UP000717981"/>
    </source>
</evidence>
<dbReference type="SUPFAM" id="SSF46626">
    <property type="entry name" value="Cytochrome c"/>
    <property type="match status" value="1"/>
</dbReference>